<accession>A0A0D6LHE4</accession>
<keyword evidence="2" id="KW-1185">Reference proteome</keyword>
<sequence length="76" mass="8865">MPCFREKILECGDDKQRRLLNGVNKMINFLCTPASVAAQRMTGMSFKVETREINRYLRTMPHAPIRFRLSDEGLDF</sequence>
<evidence type="ECO:0000313" key="2">
    <source>
        <dbReference type="Proteomes" id="UP000054495"/>
    </source>
</evidence>
<dbReference type="AlphaFoldDB" id="A0A0D6LHE4"/>
<reference evidence="1 2" key="1">
    <citation type="submission" date="2013-05" db="EMBL/GenBank/DDBJ databases">
        <title>Draft genome of the parasitic nematode Anyclostoma ceylanicum.</title>
        <authorList>
            <person name="Mitreva M."/>
        </authorList>
    </citation>
    <scope>NUCLEOTIDE SEQUENCE [LARGE SCALE GENOMIC DNA]</scope>
</reference>
<proteinExistence type="predicted"/>
<dbReference type="Proteomes" id="UP000054495">
    <property type="component" value="Unassembled WGS sequence"/>
</dbReference>
<evidence type="ECO:0000313" key="1">
    <source>
        <dbReference type="EMBL" id="EPB70603.1"/>
    </source>
</evidence>
<dbReference type="EMBL" id="KE125177">
    <property type="protein sequence ID" value="EPB70603.1"/>
    <property type="molecule type" value="Genomic_DNA"/>
</dbReference>
<name>A0A0D6LHE4_9BILA</name>
<gene>
    <name evidence="1" type="ORF">ANCCEY_10300</name>
</gene>
<protein>
    <submittedName>
        <fullName evidence="1">Uncharacterized protein</fullName>
    </submittedName>
</protein>
<organism evidence="1 2">
    <name type="scientific">Ancylostoma ceylanicum</name>
    <dbReference type="NCBI Taxonomy" id="53326"/>
    <lineage>
        <taxon>Eukaryota</taxon>
        <taxon>Metazoa</taxon>
        <taxon>Ecdysozoa</taxon>
        <taxon>Nematoda</taxon>
        <taxon>Chromadorea</taxon>
        <taxon>Rhabditida</taxon>
        <taxon>Rhabditina</taxon>
        <taxon>Rhabditomorpha</taxon>
        <taxon>Strongyloidea</taxon>
        <taxon>Ancylostomatidae</taxon>
        <taxon>Ancylostomatinae</taxon>
        <taxon>Ancylostoma</taxon>
    </lineage>
</organism>